<dbReference type="Ensembl" id="ENSLLET00000040215.1">
    <property type="protein sequence ID" value="ENSLLEP00000038685.1"/>
    <property type="gene ID" value="ENSLLEG00000024471.1"/>
</dbReference>
<accession>A0A8C5QKB2</accession>
<feature type="transmembrane region" description="Helical" evidence="6">
    <location>
        <begin position="128"/>
        <end position="149"/>
    </location>
</feature>
<dbReference type="AlphaFoldDB" id="A0A8C5QKB2"/>
<dbReference type="Proteomes" id="UP000694569">
    <property type="component" value="Unplaced"/>
</dbReference>
<reference evidence="8" key="2">
    <citation type="submission" date="2025-09" db="UniProtKB">
        <authorList>
            <consortium name="Ensembl"/>
        </authorList>
    </citation>
    <scope>IDENTIFICATION</scope>
</reference>
<protein>
    <submittedName>
        <fullName evidence="8">CKLF like MARVEL transmembrane domain containing 8</fullName>
    </submittedName>
</protein>
<organism evidence="8 9">
    <name type="scientific">Leptobrachium leishanense</name>
    <name type="common">Leishan spiny toad</name>
    <dbReference type="NCBI Taxonomy" id="445787"/>
    <lineage>
        <taxon>Eukaryota</taxon>
        <taxon>Metazoa</taxon>
        <taxon>Chordata</taxon>
        <taxon>Craniata</taxon>
        <taxon>Vertebrata</taxon>
        <taxon>Euteleostomi</taxon>
        <taxon>Amphibia</taxon>
        <taxon>Batrachia</taxon>
        <taxon>Anura</taxon>
        <taxon>Pelobatoidea</taxon>
        <taxon>Megophryidae</taxon>
        <taxon>Leptobrachium</taxon>
    </lineage>
</organism>
<evidence type="ECO:0000313" key="8">
    <source>
        <dbReference type="Ensembl" id="ENSLLEP00000038685.1"/>
    </source>
</evidence>
<evidence type="ECO:0000256" key="6">
    <source>
        <dbReference type="SAM" id="Phobius"/>
    </source>
</evidence>
<keyword evidence="2 5" id="KW-0812">Transmembrane</keyword>
<keyword evidence="9" id="KW-1185">Reference proteome</keyword>
<name>A0A8C5QKB2_9ANUR</name>
<keyword evidence="3 6" id="KW-1133">Transmembrane helix</keyword>
<evidence type="ECO:0000256" key="2">
    <source>
        <dbReference type="ARBA" id="ARBA00022692"/>
    </source>
</evidence>
<dbReference type="PROSITE" id="PS51225">
    <property type="entry name" value="MARVEL"/>
    <property type="match status" value="1"/>
</dbReference>
<dbReference type="OrthoDB" id="6481667at2759"/>
<feature type="transmembrane region" description="Helical" evidence="6">
    <location>
        <begin position="64"/>
        <end position="83"/>
    </location>
</feature>
<dbReference type="InterPro" id="IPR008253">
    <property type="entry name" value="Marvel"/>
</dbReference>
<reference evidence="8" key="1">
    <citation type="submission" date="2025-08" db="UniProtKB">
        <authorList>
            <consortium name="Ensembl"/>
        </authorList>
    </citation>
    <scope>IDENTIFICATION</scope>
</reference>
<feature type="transmembrane region" description="Helical" evidence="6">
    <location>
        <begin position="103"/>
        <end position="121"/>
    </location>
</feature>
<evidence type="ECO:0000259" key="7">
    <source>
        <dbReference type="PROSITE" id="PS51225"/>
    </source>
</evidence>
<evidence type="ECO:0000256" key="1">
    <source>
        <dbReference type="ARBA" id="ARBA00004141"/>
    </source>
</evidence>
<gene>
    <name evidence="8" type="primary">CMTM8</name>
</gene>
<evidence type="ECO:0000313" key="9">
    <source>
        <dbReference type="Proteomes" id="UP000694569"/>
    </source>
</evidence>
<dbReference type="InterPro" id="IPR050578">
    <property type="entry name" value="MARVEL-CKLF_proteins"/>
</dbReference>
<proteinExistence type="predicted"/>
<evidence type="ECO:0000256" key="4">
    <source>
        <dbReference type="ARBA" id="ARBA00023136"/>
    </source>
</evidence>
<dbReference type="Pfam" id="PF01284">
    <property type="entry name" value="MARVEL"/>
    <property type="match status" value="1"/>
</dbReference>
<keyword evidence="4 5" id="KW-0472">Membrane</keyword>
<evidence type="ECO:0000256" key="5">
    <source>
        <dbReference type="PROSITE-ProRule" id="PRU00581"/>
    </source>
</evidence>
<evidence type="ECO:0000256" key="3">
    <source>
        <dbReference type="ARBA" id="ARBA00022989"/>
    </source>
</evidence>
<sequence length="164" mass="18291">MSHTVSVIRTTTSSSNVPQAGSGFLDRGYSRSFTGILKPFEMLSLLIAFICVRCSSWPDYSAFCYFEVVTITFMILIFIFYLINVFRVYRMLTCISWPLAELLHYGIGTFLLLIASIVAVVKSRSVSGLVAGSVFGFIATFLCSLDMWLSYKVSFLTQSSGPYV</sequence>
<dbReference type="PANTHER" id="PTHR22776">
    <property type="entry name" value="MARVEL-CONTAINING POTENTIAL LIPID RAFT-ASSOCIATED PROTEIN"/>
    <property type="match status" value="1"/>
</dbReference>
<feature type="domain" description="MARVEL" evidence="7">
    <location>
        <begin position="29"/>
        <end position="155"/>
    </location>
</feature>
<dbReference type="GO" id="GO:0016020">
    <property type="term" value="C:membrane"/>
    <property type="evidence" value="ECO:0007669"/>
    <property type="project" value="UniProtKB-SubCell"/>
</dbReference>
<dbReference type="GeneTree" id="ENSGT00940000160520"/>
<dbReference type="PANTHER" id="PTHR22776:SF89">
    <property type="entry name" value="CKLF-LIKE MARVEL TRANSMEMBRANE DOMAIN-CONTAINING PROTEIN 7"/>
    <property type="match status" value="1"/>
</dbReference>
<comment type="subcellular location">
    <subcellularLocation>
        <location evidence="1">Membrane</location>
        <topology evidence="1">Multi-pass membrane protein</topology>
    </subcellularLocation>
</comment>